<dbReference type="InterPro" id="IPR026457">
    <property type="entry name" value="CSLREA_Nterm"/>
</dbReference>
<comment type="caution">
    <text evidence="2">The sequence shown here is derived from an EMBL/GenBank/DDBJ whole genome shotgun (WGS) entry which is preliminary data.</text>
</comment>
<gene>
    <name evidence="2" type="ORF">GCM10009105_35250</name>
</gene>
<keyword evidence="3" id="KW-1185">Reference proteome</keyword>
<protein>
    <recommendedName>
        <fullName evidence="4">CSLREA domain-containing protein</fullName>
    </recommendedName>
</protein>
<dbReference type="NCBIfam" id="TIGR04214">
    <property type="entry name" value="CSLREA_Nterm"/>
    <property type="match status" value="1"/>
</dbReference>
<sequence>MKMRARIASVVLFLAGASLAQATTFTVTSAADTDGTSCGATCTLRQAINASNAAGGANTINFNIPGTGPFTIAVASQLPSINTRGTLTSLIIGGYSQPAA</sequence>
<evidence type="ECO:0000313" key="2">
    <source>
        <dbReference type="EMBL" id="GAA0723325.1"/>
    </source>
</evidence>
<evidence type="ECO:0000313" key="3">
    <source>
        <dbReference type="Proteomes" id="UP001501523"/>
    </source>
</evidence>
<evidence type="ECO:0000256" key="1">
    <source>
        <dbReference type="SAM" id="SignalP"/>
    </source>
</evidence>
<feature type="signal peptide" evidence="1">
    <location>
        <begin position="1"/>
        <end position="22"/>
    </location>
</feature>
<dbReference type="Proteomes" id="UP001501523">
    <property type="component" value="Unassembled WGS sequence"/>
</dbReference>
<evidence type="ECO:0008006" key="4">
    <source>
        <dbReference type="Google" id="ProtNLM"/>
    </source>
</evidence>
<keyword evidence="1" id="KW-0732">Signal</keyword>
<reference evidence="3" key="1">
    <citation type="journal article" date="2019" name="Int. J. Syst. Evol. Microbiol.">
        <title>The Global Catalogue of Microorganisms (GCM) 10K type strain sequencing project: providing services to taxonomists for standard genome sequencing and annotation.</title>
        <authorList>
            <consortium name="The Broad Institute Genomics Platform"/>
            <consortium name="The Broad Institute Genome Sequencing Center for Infectious Disease"/>
            <person name="Wu L."/>
            <person name="Ma J."/>
        </authorList>
    </citation>
    <scope>NUCLEOTIDE SEQUENCE [LARGE SCALE GENOMIC DNA]</scope>
    <source>
        <strain evidence="3">JCM 15421</strain>
    </source>
</reference>
<accession>A0ABP3U7G2</accession>
<dbReference type="EMBL" id="BAAAEU010000025">
    <property type="protein sequence ID" value="GAA0723325.1"/>
    <property type="molecule type" value="Genomic_DNA"/>
</dbReference>
<organism evidence="2 3">
    <name type="scientific">Dokdonella soli</name>
    <dbReference type="NCBI Taxonomy" id="529810"/>
    <lineage>
        <taxon>Bacteria</taxon>
        <taxon>Pseudomonadati</taxon>
        <taxon>Pseudomonadota</taxon>
        <taxon>Gammaproteobacteria</taxon>
        <taxon>Lysobacterales</taxon>
        <taxon>Rhodanobacteraceae</taxon>
        <taxon>Dokdonella</taxon>
    </lineage>
</organism>
<name>A0ABP3U7G2_9GAMM</name>
<proteinExistence type="predicted"/>
<feature type="chain" id="PRO_5046492109" description="CSLREA domain-containing protein" evidence="1">
    <location>
        <begin position="23"/>
        <end position="100"/>
    </location>
</feature>